<accession>A0A238V706</accession>
<reference evidence="2 3" key="1">
    <citation type="submission" date="2017-06" db="EMBL/GenBank/DDBJ databases">
        <authorList>
            <person name="Kim H.J."/>
            <person name="Triplett B.A."/>
        </authorList>
    </citation>
    <scope>NUCLEOTIDE SEQUENCE [LARGE SCALE GENOMIC DNA]</scope>
    <source>
        <strain evidence="2 3">DSM 44272</strain>
    </source>
</reference>
<sequence length="253" mass="26268">MRTSRLVLTGAAVGTIVGTARADLNATHVFNPEWPPHARFHGAAGLGTVAGAQLLALWLLWRPALSAAERDLAARALTPEGDDGLGRRSLPSRRAVPGPWVPQRASYPVPSSGALTVRTIHPVSRPAAVAAAAAIAERSRRCLPLMTASWDSGVPDLCSVGSTGSTACQRPGRSGGSGVPLPSRAMLPSTAGCSGGMDPVAHPDLRAVSARSASRSVTLPLWDAVAPLHQPRARHSLRCGRSTPRVLSLPWPG</sequence>
<evidence type="ECO:0000256" key="1">
    <source>
        <dbReference type="SAM" id="MobiDB-lite"/>
    </source>
</evidence>
<name>A0A238V706_9ACTN</name>
<dbReference type="Proteomes" id="UP000198403">
    <property type="component" value="Unassembled WGS sequence"/>
</dbReference>
<dbReference type="RefSeq" id="WP_368073842.1">
    <property type="nucleotide sequence ID" value="NZ_FZNO01000002.1"/>
</dbReference>
<organism evidence="2 3">
    <name type="scientific">Blastococcus mobilis</name>
    <dbReference type="NCBI Taxonomy" id="1938746"/>
    <lineage>
        <taxon>Bacteria</taxon>
        <taxon>Bacillati</taxon>
        <taxon>Actinomycetota</taxon>
        <taxon>Actinomycetes</taxon>
        <taxon>Geodermatophilales</taxon>
        <taxon>Geodermatophilaceae</taxon>
        <taxon>Blastococcus</taxon>
    </lineage>
</organism>
<proteinExistence type="predicted"/>
<feature type="region of interest" description="Disordered" evidence="1">
    <location>
        <begin position="164"/>
        <end position="183"/>
    </location>
</feature>
<keyword evidence="3" id="KW-1185">Reference proteome</keyword>
<evidence type="ECO:0000313" key="2">
    <source>
        <dbReference type="EMBL" id="SNR29393.1"/>
    </source>
</evidence>
<gene>
    <name evidence="2" type="ORF">SAMN06272737_10252</name>
</gene>
<dbReference type="InterPro" id="IPR046580">
    <property type="entry name" value="DUF6640"/>
</dbReference>
<protein>
    <submittedName>
        <fullName evidence="2">Uncharacterized protein</fullName>
    </submittedName>
</protein>
<evidence type="ECO:0000313" key="3">
    <source>
        <dbReference type="Proteomes" id="UP000198403"/>
    </source>
</evidence>
<feature type="region of interest" description="Disordered" evidence="1">
    <location>
        <begin position="78"/>
        <end position="109"/>
    </location>
</feature>
<dbReference type="EMBL" id="FZNO01000002">
    <property type="protein sequence ID" value="SNR29393.1"/>
    <property type="molecule type" value="Genomic_DNA"/>
</dbReference>
<dbReference type="AlphaFoldDB" id="A0A238V706"/>
<dbReference type="Pfam" id="PF20345">
    <property type="entry name" value="DUF6640"/>
    <property type="match status" value="1"/>
</dbReference>